<proteinExistence type="predicted"/>
<evidence type="ECO:0000313" key="2">
    <source>
        <dbReference type="Proteomes" id="UP001144205"/>
    </source>
</evidence>
<keyword evidence="2" id="KW-1185">Reference proteome</keyword>
<accession>A0ABQ5LX36</accession>
<sequence length="98" mass="10274">MEVRDFTGSFLIDGRETEEMDLRVILSTGGGVTSGSGSFPVPAALAGRVMEGPLTFRTSAGDEITVLVRDFILTEGRAYFLTSGRVPQTAGSGTARSA</sequence>
<comment type="caution">
    <text evidence="1">The sequence shown here is derived from an EMBL/GenBank/DDBJ whole genome shotgun (WGS) entry which is preliminary data.</text>
</comment>
<reference evidence="1" key="1">
    <citation type="journal article" date="2023" name="Int. J. Syst. Evol. Microbiol.">
        <title>Sinisalibacter aestuarii sp. nov., isolated from estuarine sediment of the Arakawa River.</title>
        <authorList>
            <person name="Arafat S.T."/>
            <person name="Hirano S."/>
            <person name="Sato A."/>
            <person name="Takeuchi K."/>
            <person name="Yasuda T."/>
            <person name="Terahara T."/>
            <person name="Hamada M."/>
            <person name="Kobayashi T."/>
        </authorList>
    </citation>
    <scope>NUCLEOTIDE SEQUENCE</scope>
    <source>
        <strain evidence="1">B-399</strain>
    </source>
</reference>
<evidence type="ECO:0000313" key="1">
    <source>
        <dbReference type="EMBL" id="GKY88960.1"/>
    </source>
</evidence>
<dbReference type="EMBL" id="BROH01000009">
    <property type="protein sequence ID" value="GKY88960.1"/>
    <property type="molecule type" value="Genomic_DNA"/>
</dbReference>
<gene>
    <name evidence="1" type="ORF">STA1M1_28290</name>
</gene>
<dbReference type="RefSeq" id="WP_281843000.1">
    <property type="nucleotide sequence ID" value="NZ_BROH01000009.1"/>
</dbReference>
<dbReference type="Proteomes" id="UP001144205">
    <property type="component" value="Unassembled WGS sequence"/>
</dbReference>
<name>A0ABQ5LX36_9RHOB</name>
<organism evidence="1 2">
    <name type="scientific">Sinisalibacter aestuarii</name>
    <dbReference type="NCBI Taxonomy" id="2949426"/>
    <lineage>
        <taxon>Bacteria</taxon>
        <taxon>Pseudomonadati</taxon>
        <taxon>Pseudomonadota</taxon>
        <taxon>Alphaproteobacteria</taxon>
        <taxon>Rhodobacterales</taxon>
        <taxon>Roseobacteraceae</taxon>
        <taxon>Sinisalibacter</taxon>
    </lineage>
</organism>
<protein>
    <submittedName>
        <fullName evidence="1">Uncharacterized protein</fullName>
    </submittedName>
</protein>